<dbReference type="EMBL" id="JAACXV010014316">
    <property type="protein sequence ID" value="KAF7268628.1"/>
    <property type="molecule type" value="Genomic_DNA"/>
</dbReference>
<evidence type="ECO:0000313" key="1">
    <source>
        <dbReference type="EMBL" id="KAF7268628.1"/>
    </source>
</evidence>
<organism evidence="1 2">
    <name type="scientific">Rhynchophorus ferrugineus</name>
    <name type="common">Red palm weevil</name>
    <name type="synonym">Curculio ferrugineus</name>
    <dbReference type="NCBI Taxonomy" id="354439"/>
    <lineage>
        <taxon>Eukaryota</taxon>
        <taxon>Metazoa</taxon>
        <taxon>Ecdysozoa</taxon>
        <taxon>Arthropoda</taxon>
        <taxon>Hexapoda</taxon>
        <taxon>Insecta</taxon>
        <taxon>Pterygota</taxon>
        <taxon>Neoptera</taxon>
        <taxon>Endopterygota</taxon>
        <taxon>Coleoptera</taxon>
        <taxon>Polyphaga</taxon>
        <taxon>Cucujiformia</taxon>
        <taxon>Curculionidae</taxon>
        <taxon>Dryophthorinae</taxon>
        <taxon>Rhynchophorus</taxon>
    </lineage>
</organism>
<accession>A0A834HWS1</accession>
<proteinExistence type="predicted"/>
<dbReference type="AlphaFoldDB" id="A0A834HWS1"/>
<comment type="caution">
    <text evidence="1">The sequence shown here is derived from an EMBL/GenBank/DDBJ whole genome shotgun (WGS) entry which is preliminary data.</text>
</comment>
<sequence length="67" mass="7663">MSISSEFGFCKKYKGDFNSSLILEMEYARTFEPSDTITATPKDLEVTFILPKQDFKYPNSLILNTVT</sequence>
<evidence type="ECO:0000313" key="2">
    <source>
        <dbReference type="Proteomes" id="UP000625711"/>
    </source>
</evidence>
<dbReference type="Proteomes" id="UP000625711">
    <property type="component" value="Unassembled WGS sequence"/>
</dbReference>
<name>A0A834HWS1_RHYFE</name>
<reference evidence="1" key="1">
    <citation type="submission" date="2020-08" db="EMBL/GenBank/DDBJ databases">
        <title>Genome sequencing and assembly of the red palm weevil Rhynchophorus ferrugineus.</title>
        <authorList>
            <person name="Dias G.B."/>
            <person name="Bergman C.M."/>
            <person name="Manee M."/>
        </authorList>
    </citation>
    <scope>NUCLEOTIDE SEQUENCE</scope>
    <source>
        <strain evidence="1">AA-2017</strain>
        <tissue evidence="1">Whole larva</tissue>
    </source>
</reference>
<keyword evidence="2" id="KW-1185">Reference proteome</keyword>
<gene>
    <name evidence="1" type="ORF">GWI33_018277</name>
</gene>
<dbReference type="OrthoDB" id="8195814at2759"/>
<protein>
    <submittedName>
        <fullName evidence="1">Uncharacterized protein</fullName>
    </submittedName>
</protein>